<dbReference type="SUPFAM" id="SSF53335">
    <property type="entry name" value="S-adenosyl-L-methionine-dependent methyltransferases"/>
    <property type="match status" value="1"/>
</dbReference>
<dbReference type="KEGG" id="hmi:soil367_06765"/>
<keyword evidence="5 7" id="KW-0949">S-adenosyl-L-methionine</keyword>
<evidence type="ECO:0000256" key="3">
    <source>
        <dbReference type="ARBA" id="ARBA00022603"/>
    </source>
</evidence>
<dbReference type="InterPro" id="IPR040739">
    <property type="entry name" value="RlmM_FDX"/>
</dbReference>
<gene>
    <name evidence="10" type="ORF">soil367_06765</name>
</gene>
<dbReference type="EMBL" id="CP031093">
    <property type="protein sequence ID" value="QCF25639.1"/>
    <property type="molecule type" value="Genomic_DNA"/>
</dbReference>
<proteinExistence type="predicted"/>
<evidence type="ECO:0000313" key="11">
    <source>
        <dbReference type="Proteomes" id="UP000298049"/>
    </source>
</evidence>
<keyword evidence="3 10" id="KW-0489">Methyltransferase</keyword>
<dbReference type="NCBIfam" id="NF008734">
    <property type="entry name" value="PRK11760.1"/>
    <property type="match status" value="1"/>
</dbReference>
<feature type="domain" description="RlmM ferredoxin-like" evidence="9">
    <location>
        <begin position="1"/>
        <end position="69"/>
    </location>
</feature>
<dbReference type="AlphaFoldDB" id="A0A4P7XFA2"/>
<evidence type="ECO:0000256" key="2">
    <source>
        <dbReference type="ARBA" id="ARBA00022552"/>
    </source>
</evidence>
<feature type="active site" description="Proton acceptor" evidence="6">
    <location>
        <position position="306"/>
    </location>
</feature>
<evidence type="ECO:0000256" key="5">
    <source>
        <dbReference type="ARBA" id="ARBA00022691"/>
    </source>
</evidence>
<feature type="domain" description="Ribosomal RNA methyltransferase FtsJ" evidence="8">
    <location>
        <begin position="187"/>
        <end position="280"/>
    </location>
</feature>
<keyword evidence="4 10" id="KW-0808">Transferase</keyword>
<dbReference type="PANTHER" id="PTHR37524">
    <property type="entry name" value="RIBOSOMAL RNA LARGE SUBUNIT METHYLTRANSFERASE M"/>
    <property type="match status" value="1"/>
</dbReference>
<dbReference type="Gene3D" id="3.40.50.150">
    <property type="entry name" value="Vaccinia Virus protein VP39"/>
    <property type="match status" value="1"/>
</dbReference>
<dbReference type="RefSeq" id="WP_136548123.1">
    <property type="nucleotide sequence ID" value="NZ_CP031093.1"/>
</dbReference>
<dbReference type="OrthoDB" id="154490at2"/>
<evidence type="ECO:0000313" key="10">
    <source>
        <dbReference type="EMBL" id="QCF25639.1"/>
    </source>
</evidence>
<dbReference type="PANTHER" id="PTHR37524:SF2">
    <property type="entry name" value="RIBOSOMAL RNA METHYLTRANSFERASE FTSJ DOMAIN-CONTAINING PROTEIN"/>
    <property type="match status" value="1"/>
</dbReference>
<dbReference type="Gene3D" id="3.30.70.2810">
    <property type="match status" value="1"/>
</dbReference>
<keyword evidence="1" id="KW-0963">Cytoplasm</keyword>
<organism evidence="10 11">
    <name type="scientific">Hydrocarboniclastica marina</name>
    <dbReference type="NCBI Taxonomy" id="2259620"/>
    <lineage>
        <taxon>Bacteria</taxon>
        <taxon>Pseudomonadati</taxon>
        <taxon>Pseudomonadota</taxon>
        <taxon>Gammaproteobacteria</taxon>
        <taxon>Alteromonadales</taxon>
        <taxon>Alteromonadaceae</taxon>
        <taxon>Hydrocarboniclastica</taxon>
    </lineage>
</organism>
<dbReference type="Proteomes" id="UP000298049">
    <property type="component" value="Chromosome"/>
</dbReference>
<dbReference type="GO" id="GO:0008168">
    <property type="term" value="F:methyltransferase activity"/>
    <property type="evidence" value="ECO:0007669"/>
    <property type="project" value="UniProtKB-KW"/>
</dbReference>
<dbReference type="PIRSF" id="PIRSF028774">
    <property type="entry name" value="UCP028774"/>
    <property type="match status" value="1"/>
</dbReference>
<feature type="binding site" evidence="7">
    <location>
        <position position="277"/>
    </location>
    <ligand>
        <name>S-adenosyl-L-methionine</name>
        <dbReference type="ChEBI" id="CHEBI:59789"/>
    </ligand>
</feature>
<accession>A0A4P7XFA2</accession>
<dbReference type="InterPro" id="IPR011224">
    <property type="entry name" value="rRNA_MeTrfase_M"/>
</dbReference>
<evidence type="ECO:0000259" key="8">
    <source>
        <dbReference type="Pfam" id="PF01728"/>
    </source>
</evidence>
<evidence type="ECO:0000259" key="9">
    <source>
        <dbReference type="Pfam" id="PF18125"/>
    </source>
</evidence>
<dbReference type="Gene3D" id="3.30.2300.20">
    <property type="match status" value="1"/>
</dbReference>
<keyword evidence="2" id="KW-0698">rRNA processing</keyword>
<protein>
    <submittedName>
        <fullName evidence="10">23S rRNA (Cytidine(2498)-2'-O)-methyltransferase RlmM</fullName>
    </submittedName>
</protein>
<dbReference type="Pfam" id="PF01728">
    <property type="entry name" value="FtsJ"/>
    <property type="match status" value="1"/>
</dbReference>
<reference evidence="10 11" key="1">
    <citation type="submission" date="2018-07" db="EMBL/GenBank/DDBJ databases">
        <title>Marsedoiliclastica nanhaica gen. nov. sp. nov., a novel marine hydrocarbonoclastic bacterium isolated from an in-situ enriched hydrocarbon-degrading consortium in deep-sea sediment.</title>
        <authorList>
            <person name="Dong C."/>
            <person name="Ma T."/>
            <person name="Liu R."/>
            <person name="Shao Z."/>
        </authorList>
    </citation>
    <scope>NUCLEOTIDE SEQUENCE [LARGE SCALE GENOMIC DNA]</scope>
    <source>
        <strain evidence="11">soil36-7</strain>
    </source>
</reference>
<sequence>MDSIVCSCRPGFETEAGQEIVEKAAALGVFGFFKPVFTGGLVFRASDSAALTRIWRDLHCKDLVFTRDWWQLIEVTMLPQTDRVGAVVAALSDLDQPLPKATGRMEAIVPDGVDDPSLHRFAKKWTPPLSRALKDAGILSPGSDAGHRLELLLPGFDKVWLCWSDANNRAPFSAGVARLRQPPEAPSRSSLKLEEAWHVFFGRDQFLQQLGGGQQAVDLGAAPGGWTWQLVNQGMMVTAVDNGPMAPDLMASGHVTHVRADGFSWRPRRAVDWLVCDMVEQPRRVAALMAAWVREGLCRHAIFNLKLPMKQRYAEWQLCEALILDQLAEAGIEVRLAAKHLYHDREEITCYLERV</sequence>
<dbReference type="Pfam" id="PF18125">
    <property type="entry name" value="RlmM_FDX"/>
    <property type="match status" value="1"/>
</dbReference>
<dbReference type="GO" id="GO:0006364">
    <property type="term" value="P:rRNA processing"/>
    <property type="evidence" value="ECO:0007669"/>
    <property type="project" value="UniProtKB-KW"/>
</dbReference>
<evidence type="ECO:0000256" key="6">
    <source>
        <dbReference type="PIRSR" id="PIRSR028774-1"/>
    </source>
</evidence>
<feature type="binding site" evidence="7">
    <location>
        <begin position="222"/>
        <end position="225"/>
    </location>
    <ligand>
        <name>S-adenosyl-L-methionine</name>
        <dbReference type="ChEBI" id="CHEBI:59789"/>
    </ligand>
</feature>
<dbReference type="InterPro" id="IPR002877">
    <property type="entry name" value="RNA_MeTrfase_FtsJ_dom"/>
</dbReference>
<keyword evidence="11" id="KW-1185">Reference proteome</keyword>
<feature type="binding site" evidence="7">
    <location>
        <position position="241"/>
    </location>
    <ligand>
        <name>S-adenosyl-L-methionine</name>
        <dbReference type="ChEBI" id="CHEBI:59789"/>
    </ligand>
</feature>
<feature type="binding site" evidence="7">
    <location>
        <position position="189"/>
    </location>
    <ligand>
        <name>S-adenosyl-L-methionine</name>
        <dbReference type="ChEBI" id="CHEBI:59789"/>
    </ligand>
</feature>
<feature type="binding site" evidence="7">
    <location>
        <position position="261"/>
    </location>
    <ligand>
        <name>S-adenosyl-L-methionine</name>
        <dbReference type="ChEBI" id="CHEBI:59789"/>
    </ligand>
</feature>
<dbReference type="GO" id="GO:0032259">
    <property type="term" value="P:methylation"/>
    <property type="evidence" value="ECO:0007669"/>
    <property type="project" value="UniProtKB-KW"/>
</dbReference>
<evidence type="ECO:0000256" key="4">
    <source>
        <dbReference type="ARBA" id="ARBA00022679"/>
    </source>
</evidence>
<evidence type="ECO:0000256" key="1">
    <source>
        <dbReference type="ARBA" id="ARBA00022490"/>
    </source>
</evidence>
<dbReference type="InterPro" id="IPR029063">
    <property type="entry name" value="SAM-dependent_MTases_sf"/>
</dbReference>
<evidence type="ECO:0000256" key="7">
    <source>
        <dbReference type="PIRSR" id="PIRSR028774-2"/>
    </source>
</evidence>
<name>A0A4P7XFA2_9ALTE</name>